<dbReference type="Proteomes" id="UP000318416">
    <property type="component" value="Unassembled WGS sequence"/>
</dbReference>
<dbReference type="EMBL" id="VIVR01000001">
    <property type="protein sequence ID" value="TWE20098.1"/>
    <property type="molecule type" value="Genomic_DNA"/>
</dbReference>
<sequence>MSQITIEFDGAQETTDEDARALQGFLNQDDELRGQVRNRIRPPGPGEQGGIADAVEYAATLGPLVVEPLCIWLAARLRKGKVALELRRPDGTELKVSADDVNDTAELLAQVQNFLAE</sequence>
<keyword evidence="2" id="KW-1185">Reference proteome</keyword>
<proteinExistence type="predicted"/>
<organism evidence="1 2">
    <name type="scientific">Kitasatospora atroaurantiaca</name>
    <dbReference type="NCBI Taxonomy" id="285545"/>
    <lineage>
        <taxon>Bacteria</taxon>
        <taxon>Bacillati</taxon>
        <taxon>Actinomycetota</taxon>
        <taxon>Actinomycetes</taxon>
        <taxon>Kitasatosporales</taxon>
        <taxon>Streptomycetaceae</taxon>
        <taxon>Kitasatospora</taxon>
    </lineage>
</organism>
<dbReference type="OrthoDB" id="4237366at2"/>
<dbReference type="InterPro" id="IPR045428">
    <property type="entry name" value="EACC1"/>
</dbReference>
<evidence type="ECO:0000313" key="1">
    <source>
        <dbReference type="EMBL" id="TWE20098.1"/>
    </source>
</evidence>
<dbReference type="RefSeq" id="WP_145794270.1">
    <property type="nucleotide sequence ID" value="NZ_BAAABR010000060.1"/>
</dbReference>
<gene>
    <name evidence="1" type="ORF">FB465_5240</name>
</gene>
<comment type="caution">
    <text evidence="1">The sequence shown here is derived from an EMBL/GenBank/DDBJ whole genome shotgun (WGS) entry which is preliminary data.</text>
</comment>
<name>A0A561EWX2_9ACTN</name>
<protein>
    <submittedName>
        <fullName evidence="1">Uncharacterized protein</fullName>
    </submittedName>
</protein>
<dbReference type="Pfam" id="PF19953">
    <property type="entry name" value="EACC1"/>
    <property type="match status" value="1"/>
</dbReference>
<reference evidence="1 2" key="1">
    <citation type="submission" date="2019-06" db="EMBL/GenBank/DDBJ databases">
        <title>Sequencing the genomes of 1000 actinobacteria strains.</title>
        <authorList>
            <person name="Klenk H.-P."/>
        </authorList>
    </citation>
    <scope>NUCLEOTIDE SEQUENCE [LARGE SCALE GENOMIC DNA]</scope>
    <source>
        <strain evidence="1 2">DSM 41649</strain>
    </source>
</reference>
<accession>A0A561EWX2</accession>
<dbReference type="AlphaFoldDB" id="A0A561EWX2"/>
<evidence type="ECO:0000313" key="2">
    <source>
        <dbReference type="Proteomes" id="UP000318416"/>
    </source>
</evidence>